<reference evidence="2 3" key="1">
    <citation type="submission" date="2018-11" db="EMBL/GenBank/DDBJ databases">
        <authorList>
            <consortium name="Pathogen Informatics"/>
        </authorList>
    </citation>
    <scope>NUCLEOTIDE SEQUENCE [LARGE SCALE GENOMIC DNA]</scope>
</reference>
<proteinExistence type="predicted"/>
<sequence>MSDAQQFADESVNTGARHRPLPASPRAHAEVRSAEDRTQNRPFMGISSSTAKSSASDFWWGFVPAICMNSDLAGEAVKLGHHYRI</sequence>
<keyword evidence="3" id="KW-1185">Reference proteome</keyword>
<evidence type="ECO:0000256" key="1">
    <source>
        <dbReference type="SAM" id="MobiDB-lite"/>
    </source>
</evidence>
<dbReference type="AlphaFoldDB" id="A0A183G9J5"/>
<feature type="compositionally biased region" description="Basic and acidic residues" evidence="1">
    <location>
        <begin position="27"/>
        <end position="39"/>
    </location>
</feature>
<feature type="region of interest" description="Disordered" evidence="1">
    <location>
        <begin position="1"/>
        <end position="53"/>
    </location>
</feature>
<organism evidence="3 4">
    <name type="scientific">Heligmosomoides polygyrus</name>
    <name type="common">Parasitic roundworm</name>
    <dbReference type="NCBI Taxonomy" id="6339"/>
    <lineage>
        <taxon>Eukaryota</taxon>
        <taxon>Metazoa</taxon>
        <taxon>Ecdysozoa</taxon>
        <taxon>Nematoda</taxon>
        <taxon>Chromadorea</taxon>
        <taxon>Rhabditida</taxon>
        <taxon>Rhabditina</taxon>
        <taxon>Rhabditomorpha</taxon>
        <taxon>Strongyloidea</taxon>
        <taxon>Heligmosomidae</taxon>
        <taxon>Heligmosomoides</taxon>
    </lineage>
</organism>
<evidence type="ECO:0000313" key="3">
    <source>
        <dbReference type="Proteomes" id="UP000050761"/>
    </source>
</evidence>
<protein>
    <submittedName>
        <fullName evidence="2 4">Uncharacterized protein</fullName>
    </submittedName>
</protein>
<evidence type="ECO:0000313" key="4">
    <source>
        <dbReference type="WBParaSite" id="HPBE_0001861901-mRNA-1"/>
    </source>
</evidence>
<dbReference type="WBParaSite" id="HPBE_0001861901-mRNA-1">
    <property type="protein sequence ID" value="HPBE_0001861901-mRNA-1"/>
    <property type="gene ID" value="HPBE_0001861901"/>
</dbReference>
<accession>A0A3P8BRT0</accession>
<evidence type="ECO:0000313" key="2">
    <source>
        <dbReference type="EMBL" id="VDP12278.1"/>
    </source>
</evidence>
<reference evidence="4" key="2">
    <citation type="submission" date="2019-09" db="UniProtKB">
        <authorList>
            <consortium name="WormBaseParasite"/>
        </authorList>
    </citation>
    <scope>IDENTIFICATION</scope>
</reference>
<dbReference type="EMBL" id="UZAH01030809">
    <property type="protein sequence ID" value="VDP12278.1"/>
    <property type="molecule type" value="Genomic_DNA"/>
</dbReference>
<dbReference type="Proteomes" id="UP000050761">
    <property type="component" value="Unassembled WGS sequence"/>
</dbReference>
<name>A0A183G9J5_HELPZ</name>
<gene>
    <name evidence="2" type="ORF">HPBE_LOCUS18618</name>
</gene>
<accession>A0A183G9J5</accession>